<dbReference type="Proteomes" id="UP001196413">
    <property type="component" value="Unassembled WGS sequence"/>
</dbReference>
<gene>
    <name evidence="4" type="ORF">KIN20_019631</name>
</gene>
<dbReference type="Gene3D" id="2.60.40.10">
    <property type="entry name" value="Immunoglobulins"/>
    <property type="match status" value="1"/>
</dbReference>
<keyword evidence="5" id="KW-1185">Reference proteome</keyword>
<organism evidence="4 5">
    <name type="scientific">Parelaphostrongylus tenuis</name>
    <name type="common">Meningeal worm</name>
    <dbReference type="NCBI Taxonomy" id="148309"/>
    <lineage>
        <taxon>Eukaryota</taxon>
        <taxon>Metazoa</taxon>
        <taxon>Ecdysozoa</taxon>
        <taxon>Nematoda</taxon>
        <taxon>Chromadorea</taxon>
        <taxon>Rhabditida</taxon>
        <taxon>Rhabditina</taxon>
        <taxon>Rhabditomorpha</taxon>
        <taxon>Strongyloidea</taxon>
        <taxon>Metastrongylidae</taxon>
        <taxon>Parelaphostrongylus</taxon>
    </lineage>
</organism>
<dbReference type="PROSITE" id="PS50202">
    <property type="entry name" value="MSP"/>
    <property type="match status" value="1"/>
</dbReference>
<keyword evidence="1" id="KW-0206">Cytoskeleton</keyword>
<comment type="function">
    <text evidence="1">Central component in molecular interactions underlying sperm crawling. Forms an extensive filament system that extends from sperm villipoda, along the leading edge of the pseudopod.</text>
</comment>
<evidence type="ECO:0000313" key="4">
    <source>
        <dbReference type="EMBL" id="KAJ1360607.1"/>
    </source>
</evidence>
<name>A0AAD5N3B2_PARTN</name>
<proteinExistence type="predicted"/>
<dbReference type="InterPro" id="IPR000535">
    <property type="entry name" value="MSP_dom"/>
</dbReference>
<evidence type="ECO:0000256" key="2">
    <source>
        <dbReference type="SAM" id="MobiDB-lite"/>
    </source>
</evidence>
<dbReference type="AlphaFoldDB" id="A0AAD5N3B2"/>
<dbReference type="EMBL" id="JAHQIW010003921">
    <property type="protein sequence ID" value="KAJ1360607.1"/>
    <property type="molecule type" value="Genomic_DNA"/>
</dbReference>
<feature type="region of interest" description="Disordered" evidence="2">
    <location>
        <begin position="142"/>
        <end position="239"/>
    </location>
</feature>
<feature type="domain" description="MSP" evidence="3">
    <location>
        <begin position="47"/>
        <end position="171"/>
    </location>
</feature>
<dbReference type="SUPFAM" id="SSF49354">
    <property type="entry name" value="PapD-like"/>
    <property type="match status" value="1"/>
</dbReference>
<dbReference type="PANTHER" id="PTHR21513:SF19">
    <property type="entry name" value="MAJOR SPERM PROTEIN"/>
    <property type="match status" value="1"/>
</dbReference>
<sequence>MQHILNDRRSKSFNGAEEACQGVFDPEESELYFRQIRTLEKAMGDFKLQLGPADKIVFTGKRLGEVPVPASFKITNALKERIAFKVKCTSNEMFRIWPPVGALKPDENVTVSLKFNAGKTVPVNGRHYFAVYYIKAADEKKKDEKKDDKREENKDDEKKEEKKEEKKFEEKKDEKKNDEKNEKKDEKKNQKKDDEKKEEMTEEKKDEEKRGEKKDDDKKDDKKDEKMDDKRKDEKKEGE</sequence>
<dbReference type="PANTHER" id="PTHR21513">
    <property type="entry name" value="MAJOR SPERM PROTEIN"/>
    <property type="match status" value="1"/>
</dbReference>
<evidence type="ECO:0000256" key="1">
    <source>
        <dbReference type="RuleBase" id="RU003425"/>
    </source>
</evidence>
<reference evidence="4" key="1">
    <citation type="submission" date="2021-06" db="EMBL/GenBank/DDBJ databases">
        <title>Parelaphostrongylus tenuis whole genome reference sequence.</title>
        <authorList>
            <person name="Garwood T.J."/>
            <person name="Larsen P.A."/>
            <person name="Fountain-Jones N.M."/>
            <person name="Garbe J.R."/>
            <person name="Macchietto M.G."/>
            <person name="Kania S.A."/>
            <person name="Gerhold R.W."/>
            <person name="Richards J.E."/>
            <person name="Wolf T.M."/>
        </authorList>
    </citation>
    <scope>NUCLEOTIDE SEQUENCE</scope>
    <source>
        <strain evidence="4">MNPRO001-30</strain>
        <tissue evidence="4">Meninges</tissue>
    </source>
</reference>
<evidence type="ECO:0000313" key="5">
    <source>
        <dbReference type="Proteomes" id="UP001196413"/>
    </source>
</evidence>
<dbReference type="InterPro" id="IPR008962">
    <property type="entry name" value="PapD-like_sf"/>
</dbReference>
<dbReference type="Pfam" id="PF00635">
    <property type="entry name" value="Motile_Sperm"/>
    <property type="match status" value="1"/>
</dbReference>
<keyword evidence="1" id="KW-0963">Cytoplasm</keyword>
<accession>A0AAD5N3B2</accession>
<comment type="caution">
    <text evidence="4">The sequence shown here is derived from an EMBL/GenBank/DDBJ whole genome shotgun (WGS) entry which is preliminary data.</text>
</comment>
<evidence type="ECO:0000259" key="3">
    <source>
        <dbReference type="PROSITE" id="PS50202"/>
    </source>
</evidence>
<dbReference type="InterPro" id="IPR013783">
    <property type="entry name" value="Ig-like_fold"/>
</dbReference>
<protein>
    <recommendedName>
        <fullName evidence="1">Major sperm protein</fullName>
    </recommendedName>
</protein>